<protein>
    <recommendedName>
        <fullName evidence="3">Lipoprotein</fullName>
    </recommendedName>
</protein>
<evidence type="ECO:0008006" key="3">
    <source>
        <dbReference type="Google" id="ProtNLM"/>
    </source>
</evidence>
<evidence type="ECO:0000313" key="2">
    <source>
        <dbReference type="Proteomes" id="UP000295735"/>
    </source>
</evidence>
<gene>
    <name evidence="1" type="ORF">ERX35_007135</name>
</gene>
<dbReference type="RefSeq" id="WP_170234574.1">
    <property type="nucleotide sequence ID" value="NZ_SCWC02000004.1"/>
</dbReference>
<keyword evidence="2" id="KW-1185">Reference proteome</keyword>
<sequence length="196" mass="21653">MLVIVLAGCSDDRKIVAEPKDTKPQPQTMTKTELIHLTAAAKNRPAVTADNWTVQDIEYRQVTFYYIAEIDEVIKEMSPDLTTKTATAYFKTMKANIAAYNEKQSKLQTSSRMTEVKGNVGAANANYLSALDKVVTGLQTKDDALKEEGFSQFVSAHTYLNAAIYELADAPSEETTAPLSEQPVIKETYTLDDSTK</sequence>
<organism evidence="1 2">
    <name type="scientific">Macrococcus equipercicus</name>
    <dbReference type="NCBI Taxonomy" id="69967"/>
    <lineage>
        <taxon>Bacteria</taxon>
        <taxon>Bacillati</taxon>
        <taxon>Bacillota</taxon>
        <taxon>Bacilli</taxon>
        <taxon>Bacillales</taxon>
        <taxon>Staphylococcaceae</taxon>
        <taxon>Macrococcus</taxon>
    </lineage>
</organism>
<name>A0ABQ6R8A4_9STAP</name>
<comment type="caution">
    <text evidence="1">The sequence shown here is derived from an EMBL/GenBank/DDBJ whole genome shotgun (WGS) entry which is preliminary data.</text>
</comment>
<evidence type="ECO:0000313" key="1">
    <source>
        <dbReference type="EMBL" id="KAA1039339.1"/>
    </source>
</evidence>
<dbReference type="Proteomes" id="UP000295735">
    <property type="component" value="Unassembled WGS sequence"/>
</dbReference>
<dbReference type="EMBL" id="SCWC02000004">
    <property type="protein sequence ID" value="KAA1039339.1"/>
    <property type="molecule type" value="Genomic_DNA"/>
</dbReference>
<proteinExistence type="predicted"/>
<accession>A0ABQ6R8A4</accession>
<reference evidence="1 2" key="1">
    <citation type="submission" date="2019-09" db="EMBL/GenBank/DDBJ databases">
        <authorList>
            <person name="Mazhar S."/>
            <person name="Altermann E."/>
            <person name="Hill C."/>
            <person name="Mcauliffe O."/>
        </authorList>
    </citation>
    <scope>NUCLEOTIDE SEQUENCE [LARGE SCALE GENOMIC DNA]</scope>
    <source>
        <strain evidence="1 2">ATCC 51831</strain>
    </source>
</reference>